<dbReference type="Proteomes" id="UP000219947">
    <property type="component" value="Unassembled WGS sequence"/>
</dbReference>
<accession>A0A2A8D3G5</accession>
<proteinExistence type="predicted"/>
<comment type="caution">
    <text evidence="7">The sequence shown here is derived from an EMBL/GenBank/DDBJ whole genome shotgun (WGS) entry which is preliminary data.</text>
</comment>
<keyword evidence="3 5" id="KW-1133">Transmembrane helix</keyword>
<feature type="transmembrane region" description="Helical" evidence="5">
    <location>
        <begin position="67"/>
        <end position="87"/>
    </location>
</feature>
<dbReference type="AlphaFoldDB" id="A0A2A8D3G5"/>
<name>A0A2A8D3G5_9MICC</name>
<evidence type="ECO:0000256" key="4">
    <source>
        <dbReference type="ARBA" id="ARBA00023136"/>
    </source>
</evidence>
<dbReference type="RefSeq" id="WP_013398165.1">
    <property type="nucleotide sequence ID" value="NZ_CABFMC010000003.1"/>
</dbReference>
<keyword evidence="4 5" id="KW-0472">Membrane</keyword>
<evidence type="ECO:0000259" key="6">
    <source>
        <dbReference type="Pfam" id="PF05154"/>
    </source>
</evidence>
<evidence type="ECO:0000256" key="2">
    <source>
        <dbReference type="ARBA" id="ARBA00022692"/>
    </source>
</evidence>
<feature type="transmembrane region" description="Helical" evidence="5">
    <location>
        <begin position="41"/>
        <end position="60"/>
    </location>
</feature>
<reference evidence="7" key="1">
    <citation type="submission" date="2017-10" db="EMBL/GenBank/DDBJ databases">
        <title>Kefir isolates.</title>
        <authorList>
            <person name="Kim Y."/>
            <person name="Blasche S."/>
        </authorList>
    </citation>
    <scope>NUCLEOTIDE SEQUENCE [LARGE SCALE GENOMIC DNA]</scope>
    <source>
        <strain evidence="7">OG2-2</strain>
    </source>
</reference>
<dbReference type="EMBL" id="PDEV01000006">
    <property type="protein sequence ID" value="PEN15492.1"/>
    <property type="molecule type" value="Genomic_DNA"/>
</dbReference>
<evidence type="ECO:0000313" key="8">
    <source>
        <dbReference type="Proteomes" id="UP000219947"/>
    </source>
</evidence>
<gene>
    <name evidence="7" type="ORF">CRM92_10405</name>
</gene>
<sequence>MSQQVYEPKLFAHGTVPGSRTYVNSEHEQSTVVVVRPKSVILTYVLWLFLGWLGIHKFYLRQPIQGLLYLALTGITSLLTPIGLGWITGIPLGLLLFKDLFTNILRVAILNLRDSSVRYY</sequence>
<evidence type="ECO:0000313" key="7">
    <source>
        <dbReference type="EMBL" id="PEN15492.1"/>
    </source>
</evidence>
<dbReference type="Pfam" id="PF05154">
    <property type="entry name" value="TM2"/>
    <property type="match status" value="1"/>
</dbReference>
<evidence type="ECO:0000256" key="1">
    <source>
        <dbReference type="ARBA" id="ARBA00004141"/>
    </source>
</evidence>
<feature type="domain" description="TM2" evidence="6">
    <location>
        <begin position="37"/>
        <end position="79"/>
    </location>
</feature>
<keyword evidence="8" id="KW-1185">Reference proteome</keyword>
<evidence type="ECO:0000256" key="3">
    <source>
        <dbReference type="ARBA" id="ARBA00022989"/>
    </source>
</evidence>
<dbReference type="GO" id="GO:0016020">
    <property type="term" value="C:membrane"/>
    <property type="evidence" value="ECO:0007669"/>
    <property type="project" value="UniProtKB-SubCell"/>
</dbReference>
<dbReference type="GeneID" id="29744335"/>
<evidence type="ECO:0000256" key="5">
    <source>
        <dbReference type="SAM" id="Phobius"/>
    </source>
</evidence>
<keyword evidence="2 5" id="KW-0812">Transmembrane</keyword>
<protein>
    <submittedName>
        <fullName evidence="7">TM2 domain-containing protein</fullName>
    </submittedName>
</protein>
<organism evidence="7 8">
    <name type="scientific">Rothia dentocariosa</name>
    <dbReference type="NCBI Taxonomy" id="2047"/>
    <lineage>
        <taxon>Bacteria</taxon>
        <taxon>Bacillati</taxon>
        <taxon>Actinomycetota</taxon>
        <taxon>Actinomycetes</taxon>
        <taxon>Micrococcales</taxon>
        <taxon>Micrococcaceae</taxon>
        <taxon>Rothia</taxon>
    </lineage>
</organism>
<comment type="subcellular location">
    <subcellularLocation>
        <location evidence="1">Membrane</location>
        <topology evidence="1">Multi-pass membrane protein</topology>
    </subcellularLocation>
</comment>
<dbReference type="InterPro" id="IPR007829">
    <property type="entry name" value="TM2"/>
</dbReference>